<name>A0A2M8F0Q4_9BACT</name>
<evidence type="ECO:0000313" key="5">
    <source>
        <dbReference type="EMBL" id="PJC32868.1"/>
    </source>
</evidence>
<keyword evidence="5" id="KW-0418">Kinase</keyword>
<dbReference type="Proteomes" id="UP000231383">
    <property type="component" value="Unassembled WGS sequence"/>
</dbReference>
<protein>
    <submittedName>
        <fullName evidence="5">Thymidylate kinase</fullName>
    </submittedName>
</protein>
<dbReference type="GO" id="GO:0005737">
    <property type="term" value="C:cytoplasm"/>
    <property type="evidence" value="ECO:0007669"/>
    <property type="project" value="TreeGrafter"/>
</dbReference>
<dbReference type="Pfam" id="PF02223">
    <property type="entry name" value="Thymidylate_kin"/>
    <property type="match status" value="1"/>
</dbReference>
<comment type="caution">
    <text evidence="5">The sequence shown here is derived from an EMBL/GenBank/DDBJ whole genome shotgun (WGS) entry which is preliminary data.</text>
</comment>
<evidence type="ECO:0000256" key="3">
    <source>
        <dbReference type="ARBA" id="ARBA00022840"/>
    </source>
</evidence>
<dbReference type="SUPFAM" id="SSF52540">
    <property type="entry name" value="P-loop containing nucleoside triphosphate hydrolases"/>
    <property type="match status" value="1"/>
</dbReference>
<organism evidence="5 6">
    <name type="scientific">Candidatus Roizmanbacteria bacterium CG_4_9_14_0_2_um_filter_39_13</name>
    <dbReference type="NCBI Taxonomy" id="1974839"/>
    <lineage>
        <taxon>Bacteria</taxon>
        <taxon>Candidatus Roizmaniibacteriota</taxon>
    </lineage>
</organism>
<keyword evidence="3" id="KW-0067">ATP-binding</keyword>
<keyword evidence="5" id="KW-0808">Transferase</keyword>
<accession>A0A2M8F0Q4</accession>
<dbReference type="InterPro" id="IPR027417">
    <property type="entry name" value="P-loop_NTPase"/>
</dbReference>
<dbReference type="AlphaFoldDB" id="A0A2M8F0Q4"/>
<proteinExistence type="inferred from homology"/>
<dbReference type="EMBL" id="PFSC01000061">
    <property type="protein sequence ID" value="PJC32868.1"/>
    <property type="molecule type" value="Genomic_DNA"/>
</dbReference>
<feature type="domain" description="Thymidylate kinase-like" evidence="4">
    <location>
        <begin position="12"/>
        <end position="201"/>
    </location>
</feature>
<evidence type="ECO:0000259" key="4">
    <source>
        <dbReference type="Pfam" id="PF02223"/>
    </source>
</evidence>
<sequence>MGDKTIGKLVVIEGGDGSGKTTQSVLLLEYLKHKDIPHSSLDFPQYNTFYGKMVAQFLRGEFGKLSDVSPYLASLTYALDRFAVRDQIKAKLDRGEVLIANRYVTSNIAHQGARIPEGPAREAFIDWLSELEYELHKLPREDLVLYLQVPSEVTEKLSGMKETRSYLQGHEDIQENDRTHRDSSTMMYNILSERYKHWETIKCFRNDTMISQEEIHNAIVQTLVKKGIVK</sequence>
<dbReference type="PANTHER" id="PTHR10344:SF4">
    <property type="entry name" value="UMP-CMP KINASE 2, MITOCHONDRIAL"/>
    <property type="match status" value="1"/>
</dbReference>
<reference evidence="6" key="1">
    <citation type="submission" date="2017-09" db="EMBL/GenBank/DDBJ databases">
        <title>Depth-based differentiation of microbial function through sediment-hosted aquifers and enrichment of novel symbionts in the deep terrestrial subsurface.</title>
        <authorList>
            <person name="Probst A.J."/>
            <person name="Ladd B."/>
            <person name="Jarett J.K."/>
            <person name="Geller-Mcgrath D.E."/>
            <person name="Sieber C.M.K."/>
            <person name="Emerson J.B."/>
            <person name="Anantharaman K."/>
            <person name="Thomas B.C."/>
            <person name="Malmstrom R."/>
            <person name="Stieglmeier M."/>
            <person name="Klingl A."/>
            <person name="Woyke T."/>
            <person name="Ryan C.M."/>
            <person name="Banfield J.F."/>
        </authorList>
    </citation>
    <scope>NUCLEOTIDE SEQUENCE [LARGE SCALE GENOMIC DNA]</scope>
</reference>
<gene>
    <name evidence="5" type="ORF">CO051_02365</name>
</gene>
<evidence type="ECO:0000256" key="2">
    <source>
        <dbReference type="ARBA" id="ARBA00022741"/>
    </source>
</evidence>
<dbReference type="InterPro" id="IPR039430">
    <property type="entry name" value="Thymidylate_kin-like_dom"/>
</dbReference>
<evidence type="ECO:0000313" key="6">
    <source>
        <dbReference type="Proteomes" id="UP000231383"/>
    </source>
</evidence>
<evidence type="ECO:0000256" key="1">
    <source>
        <dbReference type="ARBA" id="ARBA00009776"/>
    </source>
</evidence>
<comment type="similarity">
    <text evidence="1">Belongs to the thymidylate kinase family.</text>
</comment>
<dbReference type="GO" id="GO:0006233">
    <property type="term" value="P:dTDP biosynthetic process"/>
    <property type="evidence" value="ECO:0007669"/>
    <property type="project" value="TreeGrafter"/>
</dbReference>
<dbReference type="Gene3D" id="3.40.50.300">
    <property type="entry name" value="P-loop containing nucleotide triphosphate hydrolases"/>
    <property type="match status" value="1"/>
</dbReference>
<dbReference type="GO" id="GO:0006227">
    <property type="term" value="P:dUDP biosynthetic process"/>
    <property type="evidence" value="ECO:0007669"/>
    <property type="project" value="TreeGrafter"/>
</dbReference>
<dbReference type="GO" id="GO:0005524">
    <property type="term" value="F:ATP binding"/>
    <property type="evidence" value="ECO:0007669"/>
    <property type="project" value="UniProtKB-KW"/>
</dbReference>
<dbReference type="GO" id="GO:0004798">
    <property type="term" value="F:dTMP kinase activity"/>
    <property type="evidence" value="ECO:0007669"/>
    <property type="project" value="TreeGrafter"/>
</dbReference>
<dbReference type="GO" id="GO:0006235">
    <property type="term" value="P:dTTP biosynthetic process"/>
    <property type="evidence" value="ECO:0007669"/>
    <property type="project" value="TreeGrafter"/>
</dbReference>
<dbReference type="PANTHER" id="PTHR10344">
    <property type="entry name" value="THYMIDYLATE KINASE"/>
    <property type="match status" value="1"/>
</dbReference>
<keyword evidence="2" id="KW-0547">Nucleotide-binding</keyword>